<dbReference type="InterPro" id="IPR008216">
    <property type="entry name" value="Tachykinin_fam"/>
</dbReference>
<dbReference type="InterPro" id="IPR013055">
    <property type="entry name" value="Tachy_Neuro_lke_CS"/>
</dbReference>
<accession>A0A3B3SIJ6</accession>
<dbReference type="AlphaFoldDB" id="A0A3B3SIJ6"/>
<evidence type="ECO:0000256" key="2">
    <source>
        <dbReference type="ARBA" id="ARBA00022815"/>
    </source>
</evidence>
<proteinExistence type="inferred from homology"/>
<feature type="chain" id="PRO_5017237566" evidence="3">
    <location>
        <begin position="19"/>
        <end position="96"/>
    </location>
</feature>
<name>A0A3B3SIJ6_9TELE</name>
<organism evidence="4 5">
    <name type="scientific">Paramormyrops kingsleyae</name>
    <dbReference type="NCBI Taxonomy" id="1676925"/>
    <lineage>
        <taxon>Eukaryota</taxon>
        <taxon>Metazoa</taxon>
        <taxon>Chordata</taxon>
        <taxon>Craniata</taxon>
        <taxon>Vertebrata</taxon>
        <taxon>Euteleostomi</taxon>
        <taxon>Actinopterygii</taxon>
        <taxon>Neopterygii</taxon>
        <taxon>Teleostei</taxon>
        <taxon>Osteoglossocephala</taxon>
        <taxon>Osteoglossomorpha</taxon>
        <taxon>Osteoglossiformes</taxon>
        <taxon>Mormyridae</taxon>
        <taxon>Paramormyrops</taxon>
    </lineage>
</organism>
<keyword evidence="5" id="KW-1185">Reference proteome</keyword>
<evidence type="ECO:0000256" key="3">
    <source>
        <dbReference type="SAM" id="SignalP"/>
    </source>
</evidence>
<dbReference type="PROSITE" id="PS00267">
    <property type="entry name" value="TACHYKININ"/>
    <property type="match status" value="1"/>
</dbReference>
<dbReference type="Proteomes" id="UP000261540">
    <property type="component" value="Unplaced"/>
</dbReference>
<evidence type="ECO:0000313" key="5">
    <source>
        <dbReference type="Proteomes" id="UP000261540"/>
    </source>
</evidence>
<dbReference type="STRING" id="1676925.ENSPKIP00000029856"/>
<feature type="signal peptide" evidence="3">
    <location>
        <begin position="1"/>
        <end position="18"/>
    </location>
</feature>
<reference evidence="4" key="1">
    <citation type="submission" date="2025-08" db="UniProtKB">
        <authorList>
            <consortium name="Ensembl"/>
        </authorList>
    </citation>
    <scope>IDENTIFICATION</scope>
</reference>
<comment type="similarity">
    <text evidence="1">Belongs to the tachykinin family.</text>
</comment>
<keyword evidence="2" id="KW-0027">Amidation</keyword>
<dbReference type="GO" id="GO:0007217">
    <property type="term" value="P:tachykinin receptor signaling pathway"/>
    <property type="evidence" value="ECO:0007669"/>
    <property type="project" value="InterPro"/>
</dbReference>
<evidence type="ECO:0000256" key="1">
    <source>
        <dbReference type="ARBA" id="ARBA00007518"/>
    </source>
</evidence>
<sequence length="96" mass="11360">MKLLSAVLLFLIMTEVFCEEYDPSDYENDLIDRDQIQALNTILRRAARKPRPQQFFGLMGRRSSSKDSKFFFITDYPSTFCLRLSRAQRNPRRCKS</sequence>
<dbReference type="Ensembl" id="ENSPKIT00000010657.1">
    <property type="protein sequence ID" value="ENSPKIP00000029856.1"/>
    <property type="gene ID" value="ENSPKIG00000010938.1"/>
</dbReference>
<reference evidence="4" key="2">
    <citation type="submission" date="2025-09" db="UniProtKB">
        <authorList>
            <consortium name="Ensembl"/>
        </authorList>
    </citation>
    <scope>IDENTIFICATION</scope>
</reference>
<evidence type="ECO:0000313" key="4">
    <source>
        <dbReference type="Ensembl" id="ENSPKIP00000029856.1"/>
    </source>
</evidence>
<protein>
    <submittedName>
        <fullName evidence="4">Uncharacterized protein</fullName>
    </submittedName>
</protein>
<keyword evidence="3" id="KW-0732">Signal</keyword>
<dbReference type="PRINTS" id="PR01829">
    <property type="entry name" value="PROTACHYKNIN"/>
</dbReference>